<evidence type="ECO:0000256" key="5">
    <source>
        <dbReference type="ARBA" id="ARBA00023242"/>
    </source>
</evidence>
<feature type="region of interest" description="Disordered" evidence="7">
    <location>
        <begin position="177"/>
        <end position="218"/>
    </location>
</feature>
<dbReference type="InterPro" id="IPR015943">
    <property type="entry name" value="WD40/YVTN_repeat-like_dom_sf"/>
</dbReference>
<accession>A0A553P9C0</accession>
<feature type="region of interest" description="Disordered" evidence="7">
    <location>
        <begin position="259"/>
        <end position="295"/>
    </location>
</feature>
<evidence type="ECO:0008006" key="10">
    <source>
        <dbReference type="Google" id="ProtNLM"/>
    </source>
</evidence>
<keyword evidence="5" id="KW-0539">Nucleus</keyword>
<comment type="caution">
    <text evidence="8">The sequence shown here is derived from an EMBL/GenBank/DDBJ whole genome shotgun (WGS) entry which is preliminary data.</text>
</comment>
<dbReference type="Gene3D" id="3.30.1120.90">
    <property type="entry name" value="Nucleosome assembly protein"/>
    <property type="match status" value="1"/>
</dbReference>
<dbReference type="FunFam" id="3.30.1120.90:FF:000002">
    <property type="entry name" value="Testis-specific Y-encoded-like protein 2"/>
    <property type="match status" value="1"/>
</dbReference>
<dbReference type="Gene3D" id="2.130.10.10">
    <property type="entry name" value="YVTN repeat-like/Quinoprotein amine dehydrogenase"/>
    <property type="match status" value="2"/>
</dbReference>
<dbReference type="GO" id="GO:0005634">
    <property type="term" value="C:nucleus"/>
    <property type="evidence" value="ECO:0007669"/>
    <property type="project" value="UniProtKB-SubCell"/>
</dbReference>
<dbReference type="SUPFAM" id="SSF50978">
    <property type="entry name" value="WD40 repeat-like"/>
    <property type="match status" value="1"/>
</dbReference>
<dbReference type="InterPro" id="IPR001680">
    <property type="entry name" value="WD40_rpt"/>
</dbReference>
<evidence type="ECO:0000256" key="3">
    <source>
        <dbReference type="ARBA" id="ARBA00009947"/>
    </source>
</evidence>
<feature type="compositionally biased region" description="Basic and acidic residues" evidence="7">
    <location>
        <begin position="41"/>
        <end position="62"/>
    </location>
</feature>
<comment type="similarity">
    <text evidence="3 6">Belongs to the nucleosome assembly protein (NAP) family.</text>
</comment>
<dbReference type="SUPFAM" id="SSF143113">
    <property type="entry name" value="NAP-like"/>
    <property type="match status" value="1"/>
</dbReference>
<evidence type="ECO:0000256" key="7">
    <source>
        <dbReference type="SAM" id="MobiDB-lite"/>
    </source>
</evidence>
<sequence>CVSRWNQRRRSYGFDSRRRGCALYPPSLYGGIMSASAAKVSRKEQNSNHDGGDETSEKEQQEAIEHIDEVQNEIDRLNEQASEEILKVEQKYNKLRQPFFQKRSELIAKIPNFWVTTFVNHPQVSALLGEEDEEALHYLTRVEVTEFEDIKSGYRIDFSFGENPYFENKALSKEFHLNESGDPSSKSTEIKWKAGKDLTKRSGQTQSKAGKKRQHEEPESFFTWFTDLSDAGADELGEVIKDDIWPNPLQYYLVPDMDEEEGDGEEDDDDEEGLEDIDEEGDEDDEEDEGEDGEGMTVVIVDSSVGLGGANETLDVVGVETTWRKSQQQTQETKSCQTLPVHTLEAETQATNVLEKSSQTEEQRRAFSQDRDLADFPGLDDFMRRAEDVVVRELGKNSRSLHVTSVSWNCTGSVIACGFGRVDDGDWSNEKACVCTWNLDRQKLNPKRPDVIIEVVTPVVVWDTSRSQDLILAQTGMSPDTHREPVYQVNWLPGARRGEFSLLSAGSGGRVLLWVIDGAEAKLTLSSGYALVRQQIPQSGEASKARGNTVIGVTSVALSPWDPDIFLVGSEGGQVFKCSFSSETMAAVPSDGESVTLRAPMHVGTDGVAHLHSVLQPRPLLSLRVSDSYAFAVRWSPTRPLVFAAVTGRGSVQMFDLGQRSLKPQSTIDQNTGGHSSYCLEFNHKHTKLLAVGNADGSVNIWQLSAELTEQRAKETAVLEQLANEVAD</sequence>
<dbReference type="SMART" id="SM00320">
    <property type="entry name" value="WD40"/>
    <property type="match status" value="3"/>
</dbReference>
<dbReference type="InterPro" id="IPR036322">
    <property type="entry name" value="WD40_repeat_dom_sf"/>
</dbReference>
<dbReference type="Pfam" id="PF00956">
    <property type="entry name" value="NAP"/>
    <property type="match status" value="1"/>
</dbReference>
<protein>
    <recommendedName>
        <fullName evidence="10">WD repeat-containing protein 34</fullName>
    </recommendedName>
</protein>
<keyword evidence="9" id="KW-1185">Reference proteome</keyword>
<feature type="non-terminal residue" evidence="8">
    <location>
        <position position="1"/>
    </location>
</feature>
<dbReference type="GO" id="GO:0006334">
    <property type="term" value="P:nucleosome assembly"/>
    <property type="evidence" value="ECO:0007669"/>
    <property type="project" value="InterPro"/>
</dbReference>
<dbReference type="InterPro" id="IPR002164">
    <property type="entry name" value="NAP_family"/>
</dbReference>
<keyword evidence="4" id="KW-0963">Cytoplasm</keyword>
<evidence type="ECO:0000256" key="1">
    <source>
        <dbReference type="ARBA" id="ARBA00004123"/>
    </source>
</evidence>
<evidence type="ECO:0000256" key="4">
    <source>
        <dbReference type="ARBA" id="ARBA00022490"/>
    </source>
</evidence>
<gene>
    <name evidence="8" type="ORF">DNTS_008996</name>
</gene>
<organism evidence="8 9">
    <name type="scientific">Danionella cerebrum</name>
    <dbReference type="NCBI Taxonomy" id="2873325"/>
    <lineage>
        <taxon>Eukaryota</taxon>
        <taxon>Metazoa</taxon>
        <taxon>Chordata</taxon>
        <taxon>Craniata</taxon>
        <taxon>Vertebrata</taxon>
        <taxon>Euteleostomi</taxon>
        <taxon>Actinopterygii</taxon>
        <taxon>Neopterygii</taxon>
        <taxon>Teleostei</taxon>
        <taxon>Ostariophysi</taxon>
        <taxon>Cypriniformes</taxon>
        <taxon>Danionidae</taxon>
        <taxon>Danioninae</taxon>
        <taxon>Danionella</taxon>
    </lineage>
</organism>
<reference evidence="8 9" key="1">
    <citation type="journal article" date="2019" name="Sci. Data">
        <title>Hybrid genome assembly and annotation of Danionella translucida.</title>
        <authorList>
            <person name="Kadobianskyi M."/>
            <person name="Schulze L."/>
            <person name="Schuelke M."/>
            <person name="Judkewitz B."/>
        </authorList>
    </citation>
    <scope>NUCLEOTIDE SEQUENCE [LARGE SCALE GENOMIC DNA]</scope>
    <source>
        <strain evidence="8 9">Bolton</strain>
    </source>
</reference>
<dbReference type="AlphaFoldDB" id="A0A553P9C0"/>
<dbReference type="EMBL" id="SRMA01026718">
    <property type="protein sequence ID" value="TRY74267.1"/>
    <property type="molecule type" value="Genomic_DNA"/>
</dbReference>
<dbReference type="InterPro" id="IPR037231">
    <property type="entry name" value="NAP-like_sf"/>
</dbReference>
<dbReference type="Gene3D" id="1.20.5.1500">
    <property type="match status" value="1"/>
</dbReference>
<proteinExistence type="inferred from homology"/>
<feature type="region of interest" description="Disordered" evidence="7">
    <location>
        <begin position="39"/>
        <end position="62"/>
    </location>
</feature>
<dbReference type="OrthoDB" id="445052at2759"/>
<evidence type="ECO:0000256" key="2">
    <source>
        <dbReference type="ARBA" id="ARBA00004496"/>
    </source>
</evidence>
<evidence type="ECO:0000256" key="6">
    <source>
        <dbReference type="RuleBase" id="RU003876"/>
    </source>
</evidence>
<comment type="subcellular location">
    <subcellularLocation>
        <location evidence="2">Cytoplasm</location>
    </subcellularLocation>
    <subcellularLocation>
        <location evidence="1">Nucleus</location>
    </subcellularLocation>
</comment>
<feature type="compositionally biased region" description="Basic and acidic residues" evidence="7">
    <location>
        <begin position="188"/>
        <end position="200"/>
    </location>
</feature>
<feature type="compositionally biased region" description="Acidic residues" evidence="7">
    <location>
        <begin position="259"/>
        <end position="294"/>
    </location>
</feature>
<evidence type="ECO:0000313" key="8">
    <source>
        <dbReference type="EMBL" id="TRY74267.1"/>
    </source>
</evidence>
<dbReference type="STRING" id="623744.A0A553P9C0"/>
<name>A0A553P9C0_9TELE</name>
<dbReference type="GO" id="GO:0005737">
    <property type="term" value="C:cytoplasm"/>
    <property type="evidence" value="ECO:0007669"/>
    <property type="project" value="UniProtKB-SubCell"/>
</dbReference>
<dbReference type="Pfam" id="PF00400">
    <property type="entry name" value="WD40"/>
    <property type="match status" value="1"/>
</dbReference>
<evidence type="ECO:0000313" key="9">
    <source>
        <dbReference type="Proteomes" id="UP000316079"/>
    </source>
</evidence>
<dbReference type="Proteomes" id="UP000316079">
    <property type="component" value="Unassembled WGS sequence"/>
</dbReference>
<dbReference type="FunFam" id="1.20.5.1500:FF:000003">
    <property type="entry name" value="SET isoform 2"/>
    <property type="match status" value="1"/>
</dbReference>
<dbReference type="PANTHER" id="PTHR11875">
    <property type="entry name" value="TESTIS-SPECIFIC Y-ENCODED PROTEIN"/>
    <property type="match status" value="1"/>
</dbReference>